<protein>
    <submittedName>
        <fullName evidence="1">Uncharacterized protein</fullName>
    </submittedName>
</protein>
<keyword evidence="2" id="KW-1185">Reference proteome</keyword>
<dbReference type="HOGENOM" id="CLU_083660_2_1_1"/>
<organism evidence="1 2">
    <name type="scientific">Sphaerobolus stellatus (strain SS14)</name>
    <dbReference type="NCBI Taxonomy" id="990650"/>
    <lineage>
        <taxon>Eukaryota</taxon>
        <taxon>Fungi</taxon>
        <taxon>Dikarya</taxon>
        <taxon>Basidiomycota</taxon>
        <taxon>Agaricomycotina</taxon>
        <taxon>Agaricomycetes</taxon>
        <taxon>Phallomycetidae</taxon>
        <taxon>Geastrales</taxon>
        <taxon>Sphaerobolaceae</taxon>
        <taxon>Sphaerobolus</taxon>
    </lineage>
</organism>
<name>A0A0C9UAF3_SPHS4</name>
<sequence length="99" mass="10516">PPVTYPTAGVDWPVGSSQTVTWDTSEVPPGFTGTGMILLGYLDNNGDYDEHLDINDPLARGFPLTTGSVVIVVPNVPSRNTYIVVLIGDSGNISGEFHI</sequence>
<feature type="non-terminal residue" evidence="1">
    <location>
        <position position="99"/>
    </location>
</feature>
<evidence type="ECO:0000313" key="2">
    <source>
        <dbReference type="Proteomes" id="UP000054279"/>
    </source>
</evidence>
<evidence type="ECO:0000313" key="1">
    <source>
        <dbReference type="EMBL" id="KIJ31524.1"/>
    </source>
</evidence>
<reference evidence="1 2" key="1">
    <citation type="submission" date="2014-06" db="EMBL/GenBank/DDBJ databases">
        <title>Evolutionary Origins and Diversification of the Mycorrhizal Mutualists.</title>
        <authorList>
            <consortium name="DOE Joint Genome Institute"/>
            <consortium name="Mycorrhizal Genomics Consortium"/>
            <person name="Kohler A."/>
            <person name="Kuo A."/>
            <person name="Nagy L.G."/>
            <person name="Floudas D."/>
            <person name="Copeland A."/>
            <person name="Barry K.W."/>
            <person name="Cichocki N."/>
            <person name="Veneault-Fourrey C."/>
            <person name="LaButti K."/>
            <person name="Lindquist E.A."/>
            <person name="Lipzen A."/>
            <person name="Lundell T."/>
            <person name="Morin E."/>
            <person name="Murat C."/>
            <person name="Riley R."/>
            <person name="Ohm R."/>
            <person name="Sun H."/>
            <person name="Tunlid A."/>
            <person name="Henrissat B."/>
            <person name="Grigoriev I.V."/>
            <person name="Hibbett D.S."/>
            <person name="Martin F."/>
        </authorList>
    </citation>
    <scope>NUCLEOTIDE SEQUENCE [LARGE SCALE GENOMIC DNA]</scope>
    <source>
        <strain evidence="1 2">SS14</strain>
    </source>
</reference>
<proteinExistence type="predicted"/>
<accession>A0A0C9UAF3</accession>
<dbReference type="EMBL" id="KN837241">
    <property type="protein sequence ID" value="KIJ31524.1"/>
    <property type="molecule type" value="Genomic_DNA"/>
</dbReference>
<dbReference type="Proteomes" id="UP000054279">
    <property type="component" value="Unassembled WGS sequence"/>
</dbReference>
<feature type="non-terminal residue" evidence="1">
    <location>
        <position position="1"/>
    </location>
</feature>
<dbReference type="AlphaFoldDB" id="A0A0C9UAF3"/>
<dbReference type="OrthoDB" id="3199367at2759"/>
<gene>
    <name evidence="1" type="ORF">M422DRAFT_121206</name>
</gene>